<evidence type="ECO:0000256" key="3">
    <source>
        <dbReference type="ARBA" id="ARBA00022692"/>
    </source>
</evidence>
<evidence type="ECO:0000256" key="2">
    <source>
        <dbReference type="ARBA" id="ARBA00007104"/>
    </source>
</evidence>
<keyword evidence="11" id="KW-1185">Reference proteome</keyword>
<feature type="transmembrane region" description="Helical" evidence="7">
    <location>
        <begin position="178"/>
        <end position="200"/>
    </location>
</feature>
<keyword evidence="5 7" id="KW-1133">Transmembrane helix</keyword>
<gene>
    <name evidence="10" type="ORF">HBR001_LOCUS989</name>
</gene>
<evidence type="ECO:0000256" key="4">
    <source>
        <dbReference type="ARBA" id="ARBA00022729"/>
    </source>
</evidence>
<evidence type="ECO:0000259" key="9">
    <source>
        <dbReference type="SMART" id="SM01190"/>
    </source>
</evidence>
<dbReference type="InterPro" id="IPR015720">
    <property type="entry name" value="Emp24-like"/>
</dbReference>
<feature type="domain" description="GOLD" evidence="9">
    <location>
        <begin position="25"/>
        <end position="205"/>
    </location>
</feature>
<feature type="signal peptide" evidence="8">
    <location>
        <begin position="1"/>
        <end position="25"/>
    </location>
</feature>
<keyword evidence="4 8" id="KW-0732">Signal</keyword>
<protein>
    <recommendedName>
        <fullName evidence="9">GOLD domain-containing protein</fullName>
    </recommendedName>
</protein>
<comment type="similarity">
    <text evidence="2">Belongs to the EMP24/GP25L family.</text>
</comment>
<dbReference type="EMBL" id="CANTFL010000090">
    <property type="protein sequence ID" value="CAI5713165.1"/>
    <property type="molecule type" value="Genomic_DNA"/>
</dbReference>
<proteinExistence type="inferred from homology"/>
<keyword evidence="3 7" id="KW-0812">Transmembrane</keyword>
<accession>A0AAV0T2G7</accession>
<evidence type="ECO:0000256" key="1">
    <source>
        <dbReference type="ARBA" id="ARBA00004479"/>
    </source>
</evidence>
<dbReference type="AlphaFoldDB" id="A0AAV0T2G7"/>
<reference evidence="10" key="1">
    <citation type="submission" date="2022-12" db="EMBL/GenBank/DDBJ databases">
        <authorList>
            <person name="Webb A."/>
        </authorList>
    </citation>
    <scope>NUCLEOTIDE SEQUENCE</scope>
    <source>
        <strain evidence="10">Hp1</strain>
    </source>
</reference>
<comment type="caution">
    <text evidence="10">The sequence shown here is derived from an EMBL/GenBank/DDBJ whole genome shotgun (WGS) entry which is preliminary data.</text>
</comment>
<dbReference type="PANTHER" id="PTHR22811">
    <property type="entry name" value="TRANSMEMBRANE EMP24 DOMAIN-CONTAINING PROTEIN"/>
    <property type="match status" value="1"/>
</dbReference>
<sequence>MSHSVVALLLPLLLLVVGLPALANAMHVTVPSGATECFSVEADSFKEGISLNYEALRGVADELKTELLDGKHKVVYTRNGASGRYVSPIGEVGTHSVCFNNEHASAGDVVIGFSFHADDPSHEVLSNADATKIKHVQELEDIVYELSVNLDTVKDTQAFMKAIANYHDELITSTHSRVMWWTFVEMVVLTAVSFAQLSFLRRALEVRRIL</sequence>
<evidence type="ECO:0000313" key="11">
    <source>
        <dbReference type="Proteomes" id="UP001162031"/>
    </source>
</evidence>
<organism evidence="10 11">
    <name type="scientific">Hyaloperonospora brassicae</name>
    <name type="common">Brassica downy mildew</name>
    <name type="synonym">Peronospora brassicae</name>
    <dbReference type="NCBI Taxonomy" id="162125"/>
    <lineage>
        <taxon>Eukaryota</taxon>
        <taxon>Sar</taxon>
        <taxon>Stramenopiles</taxon>
        <taxon>Oomycota</taxon>
        <taxon>Peronosporomycetes</taxon>
        <taxon>Peronosporales</taxon>
        <taxon>Peronosporaceae</taxon>
        <taxon>Hyaloperonospora</taxon>
    </lineage>
</organism>
<evidence type="ECO:0000256" key="6">
    <source>
        <dbReference type="ARBA" id="ARBA00023136"/>
    </source>
</evidence>
<evidence type="ECO:0000256" key="5">
    <source>
        <dbReference type="ARBA" id="ARBA00022989"/>
    </source>
</evidence>
<dbReference type="Proteomes" id="UP001162031">
    <property type="component" value="Unassembled WGS sequence"/>
</dbReference>
<comment type="subcellular location">
    <subcellularLocation>
        <location evidence="1">Membrane</location>
        <topology evidence="1">Single-pass type I membrane protein</topology>
    </subcellularLocation>
</comment>
<dbReference type="SMART" id="SM01190">
    <property type="entry name" value="EMP24_GP25L"/>
    <property type="match status" value="1"/>
</dbReference>
<feature type="chain" id="PRO_5043684592" description="GOLD domain-containing protein" evidence="8">
    <location>
        <begin position="26"/>
        <end position="210"/>
    </location>
</feature>
<evidence type="ECO:0000256" key="7">
    <source>
        <dbReference type="SAM" id="Phobius"/>
    </source>
</evidence>
<dbReference type="InterPro" id="IPR009038">
    <property type="entry name" value="GOLD_dom"/>
</dbReference>
<name>A0AAV0T2G7_HYABA</name>
<evidence type="ECO:0000313" key="10">
    <source>
        <dbReference type="EMBL" id="CAI5713165.1"/>
    </source>
</evidence>
<evidence type="ECO:0000256" key="8">
    <source>
        <dbReference type="SAM" id="SignalP"/>
    </source>
</evidence>
<keyword evidence="6 7" id="KW-0472">Membrane</keyword>
<dbReference type="Pfam" id="PF01105">
    <property type="entry name" value="EMP24_GP25L"/>
    <property type="match status" value="1"/>
</dbReference>
<dbReference type="GO" id="GO:0016020">
    <property type="term" value="C:membrane"/>
    <property type="evidence" value="ECO:0007669"/>
    <property type="project" value="UniProtKB-SubCell"/>
</dbReference>